<sequence>MGGRYLPLRGTERENEVDRVILLLGGFLIVPVSFVFLYACECSITLAYCSRRVSVPSVIVIPRQLGILALE</sequence>
<name>A0AAN9PC47_CLITE</name>
<dbReference type="Proteomes" id="UP001359559">
    <property type="component" value="Unassembled WGS sequence"/>
</dbReference>
<dbReference type="EMBL" id="JAYKXN010000004">
    <property type="protein sequence ID" value="KAK7293405.1"/>
    <property type="molecule type" value="Genomic_DNA"/>
</dbReference>
<gene>
    <name evidence="2" type="ORF">RJT34_16270</name>
</gene>
<keyword evidence="1" id="KW-0472">Membrane</keyword>
<feature type="transmembrane region" description="Helical" evidence="1">
    <location>
        <begin position="20"/>
        <end position="39"/>
    </location>
</feature>
<evidence type="ECO:0000256" key="1">
    <source>
        <dbReference type="SAM" id="Phobius"/>
    </source>
</evidence>
<keyword evidence="1" id="KW-0812">Transmembrane</keyword>
<evidence type="ECO:0000313" key="2">
    <source>
        <dbReference type="EMBL" id="KAK7293405.1"/>
    </source>
</evidence>
<organism evidence="2 3">
    <name type="scientific">Clitoria ternatea</name>
    <name type="common">Butterfly pea</name>
    <dbReference type="NCBI Taxonomy" id="43366"/>
    <lineage>
        <taxon>Eukaryota</taxon>
        <taxon>Viridiplantae</taxon>
        <taxon>Streptophyta</taxon>
        <taxon>Embryophyta</taxon>
        <taxon>Tracheophyta</taxon>
        <taxon>Spermatophyta</taxon>
        <taxon>Magnoliopsida</taxon>
        <taxon>eudicotyledons</taxon>
        <taxon>Gunneridae</taxon>
        <taxon>Pentapetalae</taxon>
        <taxon>rosids</taxon>
        <taxon>fabids</taxon>
        <taxon>Fabales</taxon>
        <taxon>Fabaceae</taxon>
        <taxon>Papilionoideae</taxon>
        <taxon>50 kb inversion clade</taxon>
        <taxon>NPAAA clade</taxon>
        <taxon>indigoferoid/millettioid clade</taxon>
        <taxon>Phaseoleae</taxon>
        <taxon>Clitoria</taxon>
    </lineage>
</organism>
<reference evidence="2 3" key="1">
    <citation type="submission" date="2024-01" db="EMBL/GenBank/DDBJ databases">
        <title>The genomes of 5 underutilized Papilionoideae crops provide insights into root nodulation and disease resistance.</title>
        <authorList>
            <person name="Yuan L."/>
        </authorList>
    </citation>
    <scope>NUCLEOTIDE SEQUENCE [LARGE SCALE GENOMIC DNA]</scope>
    <source>
        <strain evidence="2">LY-2023</strain>
        <tissue evidence="2">Leaf</tissue>
    </source>
</reference>
<accession>A0AAN9PC47</accession>
<keyword evidence="1" id="KW-1133">Transmembrane helix</keyword>
<evidence type="ECO:0000313" key="3">
    <source>
        <dbReference type="Proteomes" id="UP001359559"/>
    </source>
</evidence>
<protein>
    <submittedName>
        <fullName evidence="2">Uncharacterized protein</fullName>
    </submittedName>
</protein>
<comment type="caution">
    <text evidence="2">The sequence shown here is derived from an EMBL/GenBank/DDBJ whole genome shotgun (WGS) entry which is preliminary data.</text>
</comment>
<proteinExistence type="predicted"/>
<dbReference type="AlphaFoldDB" id="A0AAN9PC47"/>
<keyword evidence="3" id="KW-1185">Reference proteome</keyword>